<comment type="caution">
    <text evidence="2">The sequence shown here is derived from an EMBL/GenBank/DDBJ whole genome shotgun (WGS) entry which is preliminary data.</text>
</comment>
<sequence>MSVGSLGGASASASSRGVAFWALVTAAVLLPLAAIVLSTLNVLQAAEVDRLASGQEAIVAQLERRVAAAGGPAAAAIDASAIYVAGATPALAKAALQRLLTDAVEATGGRLIEAQDVEAPGEAQDLIDDRVRLRVTFDTRNGALLELLRRIETGLPLLTVERLEVRRLDAAADADPEDPTLRVGVVINGPGRFVAG</sequence>
<proteinExistence type="predicted"/>
<keyword evidence="1" id="KW-0812">Transmembrane</keyword>
<dbReference type="RefSeq" id="WP_204949379.1">
    <property type="nucleotide sequence ID" value="NZ_BSFF01000001.1"/>
</dbReference>
<protein>
    <recommendedName>
        <fullName evidence="6">General secretion pathway protein M</fullName>
    </recommendedName>
</protein>
<keyword evidence="1" id="KW-0472">Membrane</keyword>
<dbReference type="EMBL" id="BSFF01000001">
    <property type="protein sequence ID" value="GLK54002.1"/>
    <property type="molecule type" value="Genomic_DNA"/>
</dbReference>
<dbReference type="InterPro" id="IPR034756">
    <property type="entry name" value="T2SSM_b"/>
</dbReference>
<dbReference type="AlphaFoldDB" id="A0A9W6IP96"/>
<dbReference type="NCBIfam" id="NF040576">
    <property type="entry name" value="T2SS_GspM_XpsM"/>
    <property type="match status" value="1"/>
</dbReference>
<reference evidence="2" key="3">
    <citation type="submission" date="2023-01" db="EMBL/GenBank/DDBJ databases">
        <authorList>
            <person name="Sun Q."/>
            <person name="Evtushenko L."/>
        </authorList>
    </citation>
    <scope>NUCLEOTIDE SEQUENCE</scope>
    <source>
        <strain evidence="2">VKM B-1606</strain>
    </source>
</reference>
<evidence type="ECO:0000256" key="1">
    <source>
        <dbReference type="SAM" id="Phobius"/>
    </source>
</evidence>
<evidence type="ECO:0008006" key="6">
    <source>
        <dbReference type="Google" id="ProtNLM"/>
    </source>
</evidence>
<accession>A0A9W6IP96</accession>
<keyword evidence="1" id="KW-1133">Transmembrane helix</keyword>
<reference evidence="2" key="1">
    <citation type="journal article" date="2014" name="Int. J. Syst. Evol. Microbiol.">
        <title>Complete genome sequence of Corynebacterium casei LMG S-19264T (=DSM 44701T), isolated from a smear-ripened cheese.</title>
        <authorList>
            <consortium name="US DOE Joint Genome Institute (JGI-PGF)"/>
            <person name="Walter F."/>
            <person name="Albersmeier A."/>
            <person name="Kalinowski J."/>
            <person name="Ruckert C."/>
        </authorList>
    </citation>
    <scope>NUCLEOTIDE SEQUENCE</scope>
    <source>
        <strain evidence="2">VKM B-1606</strain>
    </source>
</reference>
<dbReference type="Pfam" id="PF10741">
    <property type="entry name" value="T2SSM_b"/>
    <property type="match status" value="1"/>
</dbReference>
<dbReference type="Proteomes" id="UP001143400">
    <property type="component" value="Unassembled WGS sequence"/>
</dbReference>
<evidence type="ECO:0000313" key="5">
    <source>
        <dbReference type="Proteomes" id="UP001143400"/>
    </source>
</evidence>
<evidence type="ECO:0000313" key="4">
    <source>
        <dbReference type="Proteomes" id="UP000758856"/>
    </source>
</evidence>
<evidence type="ECO:0000313" key="3">
    <source>
        <dbReference type="EMBL" id="MBM7850944.1"/>
    </source>
</evidence>
<evidence type="ECO:0000313" key="2">
    <source>
        <dbReference type="EMBL" id="GLK54002.1"/>
    </source>
</evidence>
<keyword evidence="4" id="KW-1185">Reference proteome</keyword>
<reference evidence="3 4" key="2">
    <citation type="submission" date="2021-01" db="EMBL/GenBank/DDBJ databases">
        <title>Genomic Encyclopedia of Type Strains, Phase IV (KMG-IV): sequencing the most valuable type-strain genomes for metagenomic binning, comparative biology and taxonomic classification.</title>
        <authorList>
            <person name="Goeker M."/>
        </authorList>
    </citation>
    <scope>NUCLEOTIDE SEQUENCE [LARGE SCALE GENOMIC DNA]</scope>
    <source>
        <strain evidence="3 4">DSM 6130</strain>
    </source>
</reference>
<feature type="transmembrane region" description="Helical" evidence="1">
    <location>
        <begin position="20"/>
        <end position="43"/>
    </location>
</feature>
<name>A0A9W6IP96_9HYPH</name>
<gene>
    <name evidence="2" type="ORF">GCM10008170_00210</name>
    <name evidence="3" type="ORF">JOD31_001169</name>
</gene>
<dbReference type="Proteomes" id="UP000758856">
    <property type="component" value="Unassembled WGS sequence"/>
</dbReference>
<dbReference type="EMBL" id="JAFBCY010000002">
    <property type="protein sequence ID" value="MBM7850944.1"/>
    <property type="molecule type" value="Genomic_DNA"/>
</dbReference>
<organism evidence="2 5">
    <name type="scientific">Methylopila capsulata</name>
    <dbReference type="NCBI Taxonomy" id="61654"/>
    <lineage>
        <taxon>Bacteria</taxon>
        <taxon>Pseudomonadati</taxon>
        <taxon>Pseudomonadota</taxon>
        <taxon>Alphaproteobacteria</taxon>
        <taxon>Hyphomicrobiales</taxon>
        <taxon>Methylopilaceae</taxon>
        <taxon>Methylopila</taxon>
    </lineage>
</organism>